<organism evidence="2 3">
    <name type="scientific">Oedothorax gibbosus</name>
    <dbReference type="NCBI Taxonomy" id="931172"/>
    <lineage>
        <taxon>Eukaryota</taxon>
        <taxon>Metazoa</taxon>
        <taxon>Ecdysozoa</taxon>
        <taxon>Arthropoda</taxon>
        <taxon>Chelicerata</taxon>
        <taxon>Arachnida</taxon>
        <taxon>Araneae</taxon>
        <taxon>Araneomorphae</taxon>
        <taxon>Entelegynae</taxon>
        <taxon>Araneoidea</taxon>
        <taxon>Linyphiidae</taxon>
        <taxon>Erigoninae</taxon>
        <taxon>Oedothorax</taxon>
    </lineage>
</organism>
<evidence type="ECO:0000313" key="2">
    <source>
        <dbReference type="EMBL" id="KAG8194439.1"/>
    </source>
</evidence>
<accession>A0AAV6VEI9</accession>
<name>A0AAV6VEI9_9ARAC</name>
<dbReference type="AlphaFoldDB" id="A0AAV6VEI9"/>
<keyword evidence="1" id="KW-1133">Transmembrane helix</keyword>
<proteinExistence type="predicted"/>
<keyword evidence="1" id="KW-0472">Membrane</keyword>
<protein>
    <recommendedName>
        <fullName evidence="4">Secreted protein</fullName>
    </recommendedName>
</protein>
<sequence length="136" mass="15120">MKLGIFCYSLTMISTDFFLISLTAVTVVLASMPFKGSRAEKVADFTVNSGEKMEKQERELSNGESNELTQHYNKGMVGIALPADTGVFERFRKSTNKKCNILVQTTETQNGRCIRLADNTPACHNDQYLAVNPNDC</sequence>
<evidence type="ECO:0000256" key="1">
    <source>
        <dbReference type="SAM" id="Phobius"/>
    </source>
</evidence>
<dbReference type="EMBL" id="JAFNEN010000103">
    <property type="protein sequence ID" value="KAG8194439.1"/>
    <property type="molecule type" value="Genomic_DNA"/>
</dbReference>
<keyword evidence="3" id="KW-1185">Reference proteome</keyword>
<dbReference type="Proteomes" id="UP000827092">
    <property type="component" value="Unassembled WGS sequence"/>
</dbReference>
<gene>
    <name evidence="2" type="ORF">JTE90_011048</name>
</gene>
<comment type="caution">
    <text evidence="2">The sequence shown here is derived from an EMBL/GenBank/DDBJ whole genome shotgun (WGS) entry which is preliminary data.</text>
</comment>
<keyword evidence="1" id="KW-0812">Transmembrane</keyword>
<reference evidence="2 3" key="1">
    <citation type="journal article" date="2022" name="Nat. Ecol. Evol.">
        <title>A masculinizing supergene underlies an exaggerated male reproductive morph in a spider.</title>
        <authorList>
            <person name="Hendrickx F."/>
            <person name="De Corte Z."/>
            <person name="Sonet G."/>
            <person name="Van Belleghem S.M."/>
            <person name="Kostlbacher S."/>
            <person name="Vangestel C."/>
        </authorList>
    </citation>
    <scope>NUCLEOTIDE SEQUENCE [LARGE SCALE GENOMIC DNA]</scope>
    <source>
        <strain evidence="2">W744_W776</strain>
    </source>
</reference>
<feature type="transmembrane region" description="Helical" evidence="1">
    <location>
        <begin position="12"/>
        <end position="32"/>
    </location>
</feature>
<evidence type="ECO:0008006" key="4">
    <source>
        <dbReference type="Google" id="ProtNLM"/>
    </source>
</evidence>
<evidence type="ECO:0000313" key="3">
    <source>
        <dbReference type="Proteomes" id="UP000827092"/>
    </source>
</evidence>